<organism evidence="7 8">
    <name type="scientific">Oryzias latipes</name>
    <name type="common">Japanese rice fish</name>
    <name type="synonym">Japanese killifish</name>
    <dbReference type="NCBI Taxonomy" id="8090"/>
    <lineage>
        <taxon>Eukaryota</taxon>
        <taxon>Metazoa</taxon>
        <taxon>Chordata</taxon>
        <taxon>Craniata</taxon>
        <taxon>Vertebrata</taxon>
        <taxon>Euteleostomi</taxon>
        <taxon>Actinopterygii</taxon>
        <taxon>Neopterygii</taxon>
        <taxon>Teleostei</taxon>
        <taxon>Neoteleostei</taxon>
        <taxon>Acanthomorphata</taxon>
        <taxon>Ovalentaria</taxon>
        <taxon>Atherinomorphae</taxon>
        <taxon>Beloniformes</taxon>
        <taxon>Adrianichthyidae</taxon>
        <taxon>Oryziinae</taxon>
        <taxon>Oryzias</taxon>
    </lineage>
</organism>
<dbReference type="Pfam" id="PF08510">
    <property type="entry name" value="PIG-P"/>
    <property type="match status" value="1"/>
</dbReference>
<dbReference type="GO" id="GO:0016020">
    <property type="term" value="C:membrane"/>
    <property type="evidence" value="ECO:0007669"/>
    <property type="project" value="UniProtKB-SubCell"/>
</dbReference>
<evidence type="ECO:0000256" key="3">
    <source>
        <dbReference type="ARBA" id="ARBA00022989"/>
    </source>
</evidence>
<evidence type="ECO:0000313" key="8">
    <source>
        <dbReference type="Proteomes" id="UP000265200"/>
    </source>
</evidence>
<reference evidence="7 8" key="2">
    <citation type="submission" date="2017-04" db="EMBL/GenBank/DDBJ databases">
        <title>CpG methylation of centromeres and impact of large insertions on vertebrate speciation.</title>
        <authorList>
            <person name="Ichikawa K."/>
            <person name="Yoshimura J."/>
            <person name="Morishita S."/>
        </authorList>
    </citation>
    <scope>NUCLEOTIDE SEQUENCE</scope>
    <source>
        <strain evidence="7 8">HSOK</strain>
    </source>
</reference>
<name>A0A3P9JAQ6_ORYLA</name>
<dbReference type="PANTHER" id="PTHR46346">
    <property type="entry name" value="PHOSPHATIDYLINOSITOL N-ACETYLGLUCOSAMINYLTRANSFERASE SUBUNIT P"/>
    <property type="match status" value="1"/>
</dbReference>
<evidence type="ECO:0000256" key="5">
    <source>
        <dbReference type="SAM" id="Phobius"/>
    </source>
</evidence>
<feature type="transmembrane region" description="Helical" evidence="5">
    <location>
        <begin position="12"/>
        <end position="36"/>
    </location>
</feature>
<accession>A0A3P9JAQ6</accession>
<feature type="domain" description="PIG-P" evidence="6">
    <location>
        <begin position="12"/>
        <end position="101"/>
    </location>
</feature>
<reference evidence="7" key="3">
    <citation type="submission" date="2025-08" db="UniProtKB">
        <authorList>
            <consortium name="Ensembl"/>
        </authorList>
    </citation>
    <scope>IDENTIFICATION</scope>
    <source>
        <strain evidence="7">HSOK</strain>
    </source>
</reference>
<comment type="subcellular location">
    <subcellularLocation>
        <location evidence="1">Membrane</location>
        <topology evidence="1">Multi-pass membrane protein</topology>
    </subcellularLocation>
</comment>
<keyword evidence="4 5" id="KW-0472">Membrane</keyword>
<proteinExistence type="predicted"/>
<dbReference type="AlphaFoldDB" id="A0A3P9JAQ6"/>
<dbReference type="Proteomes" id="UP000265200">
    <property type="component" value="Chromosome 19"/>
</dbReference>
<evidence type="ECO:0000259" key="6">
    <source>
        <dbReference type="Pfam" id="PF08510"/>
    </source>
</evidence>
<dbReference type="InterPro" id="IPR013717">
    <property type="entry name" value="PIG-P"/>
</dbReference>
<evidence type="ECO:0000256" key="4">
    <source>
        <dbReference type="ARBA" id="ARBA00023136"/>
    </source>
</evidence>
<sequence length="222" mass="25014">MFENSPSPMPERAIYGFVLFLGSQFGFFLYCLWAYIPEEWLHSIGLTYWPQKYWALALPIYMLVALLVFVVVLFGVNMSNTAPLDSVDNITAGSGYLLGKHILTAVAKPETNEEVLFNEAHAKMLSVMQETLDLLKRRFRCLMQLGFTEEGSLNKKLNTIKACSVLHNIALKFSVPPPARAGKAESLYSGKQLTAETSSDALMARKELIKKNFSEPRSQYFL</sequence>
<reference evidence="7" key="4">
    <citation type="submission" date="2025-09" db="UniProtKB">
        <authorList>
            <consortium name="Ensembl"/>
        </authorList>
    </citation>
    <scope>IDENTIFICATION</scope>
    <source>
        <strain evidence="7">HSOK</strain>
    </source>
</reference>
<evidence type="ECO:0000256" key="1">
    <source>
        <dbReference type="ARBA" id="ARBA00004141"/>
    </source>
</evidence>
<keyword evidence="2 5" id="KW-0812">Transmembrane</keyword>
<evidence type="ECO:0000256" key="2">
    <source>
        <dbReference type="ARBA" id="ARBA00022692"/>
    </source>
</evidence>
<keyword evidence="3 5" id="KW-1133">Transmembrane helix</keyword>
<evidence type="ECO:0000313" key="7">
    <source>
        <dbReference type="Ensembl" id="ENSORLP00015029136.1"/>
    </source>
</evidence>
<reference key="1">
    <citation type="journal article" date="2007" name="Nature">
        <title>The medaka draft genome and insights into vertebrate genome evolution.</title>
        <authorList>
            <person name="Kasahara M."/>
            <person name="Naruse K."/>
            <person name="Sasaki S."/>
            <person name="Nakatani Y."/>
            <person name="Qu W."/>
            <person name="Ahsan B."/>
            <person name="Yamada T."/>
            <person name="Nagayasu Y."/>
            <person name="Doi K."/>
            <person name="Kasai Y."/>
            <person name="Jindo T."/>
            <person name="Kobayashi D."/>
            <person name="Shimada A."/>
            <person name="Toyoda A."/>
            <person name="Kuroki Y."/>
            <person name="Fujiyama A."/>
            <person name="Sasaki T."/>
            <person name="Shimizu A."/>
            <person name="Asakawa S."/>
            <person name="Shimizu N."/>
            <person name="Hashimoto S."/>
            <person name="Yang J."/>
            <person name="Lee Y."/>
            <person name="Matsushima K."/>
            <person name="Sugano S."/>
            <person name="Sakaizumi M."/>
            <person name="Narita T."/>
            <person name="Ohishi K."/>
            <person name="Haga S."/>
            <person name="Ohta F."/>
            <person name="Nomoto H."/>
            <person name="Nogata K."/>
            <person name="Morishita T."/>
            <person name="Endo T."/>
            <person name="Shin-I T."/>
            <person name="Takeda H."/>
            <person name="Morishita S."/>
            <person name="Kohara Y."/>
        </authorList>
    </citation>
    <scope>NUCLEOTIDE SEQUENCE [LARGE SCALE GENOMIC DNA]</scope>
    <source>
        <strain>Hd-rR</strain>
    </source>
</reference>
<dbReference type="Ensembl" id="ENSORLT00015018101.1">
    <property type="protein sequence ID" value="ENSORLP00015029136.1"/>
    <property type="gene ID" value="ENSORLG00015012099.1"/>
</dbReference>
<dbReference type="PANTHER" id="PTHR46346:SF1">
    <property type="entry name" value="PHOSPHATIDYLINOSITOL N-ACETYLGLUCOSAMINYLTRANSFERASE SUBUNIT P"/>
    <property type="match status" value="1"/>
</dbReference>
<dbReference type="GO" id="GO:0046872">
    <property type="term" value="F:metal ion binding"/>
    <property type="evidence" value="ECO:0007669"/>
    <property type="project" value="UniProtKB-KW"/>
</dbReference>
<feature type="transmembrane region" description="Helical" evidence="5">
    <location>
        <begin position="56"/>
        <end position="76"/>
    </location>
</feature>
<protein>
    <submittedName>
        <fullName evidence="7">Phosphatidylinositol glycan anchor biosynthesis, class P</fullName>
    </submittedName>
</protein>
<dbReference type="InterPro" id="IPR052263">
    <property type="entry name" value="GPI_Anchor_Biosynth"/>
</dbReference>